<proteinExistence type="predicted"/>
<dbReference type="Proteomes" id="UP000008743">
    <property type="component" value="Unassembled WGS sequence"/>
</dbReference>
<feature type="region of interest" description="Disordered" evidence="1">
    <location>
        <begin position="120"/>
        <end position="148"/>
    </location>
</feature>
<name>A0A0D2WUG2_CAPO3</name>
<dbReference type="RefSeq" id="XP_004344278.2">
    <property type="nucleotide sequence ID" value="XM_004344228.2"/>
</dbReference>
<feature type="compositionally biased region" description="Polar residues" evidence="1">
    <location>
        <begin position="1"/>
        <end position="10"/>
    </location>
</feature>
<feature type="region of interest" description="Disordered" evidence="1">
    <location>
        <begin position="1"/>
        <end position="28"/>
    </location>
</feature>
<dbReference type="InParanoid" id="A0A0D2WUG2"/>
<dbReference type="EMBL" id="KE346371">
    <property type="protein sequence ID" value="KJE96315.1"/>
    <property type="molecule type" value="Genomic_DNA"/>
</dbReference>
<reference evidence="3" key="1">
    <citation type="submission" date="2011-02" db="EMBL/GenBank/DDBJ databases">
        <title>The Genome Sequence of Capsaspora owczarzaki ATCC 30864.</title>
        <authorList>
            <person name="Russ C."/>
            <person name="Cuomo C."/>
            <person name="Burger G."/>
            <person name="Gray M.W."/>
            <person name="Holland P.W.H."/>
            <person name="King N."/>
            <person name="Lang F.B.F."/>
            <person name="Roger A.J."/>
            <person name="Ruiz-Trillo I."/>
            <person name="Young S.K."/>
            <person name="Zeng Q."/>
            <person name="Gargeya S."/>
            <person name="Alvarado L."/>
            <person name="Berlin A."/>
            <person name="Chapman S.B."/>
            <person name="Chen Z."/>
            <person name="Freedman E."/>
            <person name="Gellesch M."/>
            <person name="Goldberg J."/>
            <person name="Griggs A."/>
            <person name="Gujja S."/>
            <person name="Heilman E."/>
            <person name="Heiman D."/>
            <person name="Howarth C."/>
            <person name="Mehta T."/>
            <person name="Neiman D."/>
            <person name="Pearson M."/>
            <person name="Roberts A."/>
            <person name="Saif S."/>
            <person name="Shea T."/>
            <person name="Shenoy N."/>
            <person name="Sisk P."/>
            <person name="Stolte C."/>
            <person name="Sykes S."/>
            <person name="White J."/>
            <person name="Yandava C."/>
            <person name="Haas B."/>
            <person name="Nusbaum C."/>
            <person name="Birren B."/>
        </authorList>
    </citation>
    <scope>NUCLEOTIDE SEQUENCE</scope>
    <source>
        <strain evidence="3">ATCC 30864</strain>
    </source>
</reference>
<evidence type="ECO:0000256" key="1">
    <source>
        <dbReference type="SAM" id="MobiDB-lite"/>
    </source>
</evidence>
<evidence type="ECO:0000313" key="2">
    <source>
        <dbReference type="EMBL" id="KJE96315.1"/>
    </source>
</evidence>
<keyword evidence="3" id="KW-1185">Reference proteome</keyword>
<protein>
    <submittedName>
        <fullName evidence="2">Uncharacterized protein</fullName>
    </submittedName>
</protein>
<gene>
    <name evidence="2" type="ORF">CAOG_006657</name>
</gene>
<sequence>MQQIFPSSSPKPGATRLSDAFSDRDYVEPGPLSRGMMASLVAPSGEYSYASSGSSSSNGNTSCVPLLFWPSSAPASAAVSSAPLLHPSSTSFLASNSSTLADGHSPGDLPRNFALRKRRFNDDDDDHNYQMHGTDGGDGGDGDDHNCYGEMAPRKRVALASDDEDKVFGADSGWRPTHLAAANRETLGQCDAGNSSSFILDDQGQALPAPWPHSLSASSAVLLESSSLELPQPGYIVESVGQTALRTLDPTQAQAVSEIAETSASQHDQQLQQPRLVLSTTSDSHSQTAPLEPFQLPAGFALGEGDSAALSNSSYSSINKLLGQLHLSRKSTLR</sequence>
<organism evidence="2 3">
    <name type="scientific">Capsaspora owczarzaki (strain ATCC 30864)</name>
    <dbReference type="NCBI Taxonomy" id="595528"/>
    <lineage>
        <taxon>Eukaryota</taxon>
        <taxon>Filasterea</taxon>
        <taxon>Capsaspora</taxon>
    </lineage>
</organism>
<accession>A0A0D2WUG2</accession>
<evidence type="ECO:0000313" key="3">
    <source>
        <dbReference type="Proteomes" id="UP000008743"/>
    </source>
</evidence>
<dbReference type="AlphaFoldDB" id="A0A0D2WUG2"/>